<evidence type="ECO:0000313" key="2">
    <source>
        <dbReference type="EMBL" id="KTD34044.1"/>
    </source>
</evidence>
<dbReference type="RefSeq" id="WP_058505030.1">
    <property type="nucleotide sequence ID" value="NZ_CAAAIF010000018.1"/>
</dbReference>
<dbReference type="Proteomes" id="UP000054725">
    <property type="component" value="Unassembled WGS sequence"/>
</dbReference>
<name>A0A0W0WP04_9GAMM</name>
<dbReference type="EMBL" id="LNYO01000019">
    <property type="protein sequence ID" value="KTD34044.1"/>
    <property type="molecule type" value="Genomic_DNA"/>
</dbReference>
<reference evidence="2 3" key="1">
    <citation type="submission" date="2015-11" db="EMBL/GenBank/DDBJ databases">
        <title>Genomic analysis of 38 Legionella species identifies large and diverse effector repertoires.</title>
        <authorList>
            <person name="Burstein D."/>
            <person name="Amaro F."/>
            <person name="Zusman T."/>
            <person name="Lifshitz Z."/>
            <person name="Cohen O."/>
            <person name="Gilbert J.A."/>
            <person name="Pupko T."/>
            <person name="Shuman H.A."/>
            <person name="Segal G."/>
        </authorList>
    </citation>
    <scope>NUCLEOTIDE SEQUENCE [LARGE SCALE GENOMIC DNA]</scope>
    <source>
        <strain evidence="2 3">ATCC 49506</strain>
    </source>
</reference>
<sequence length="113" mass="12222">MLMTAIFLFIIALCFGLGLLVTVLSDRPTSKPVILIHGGAALVGLLIIIVYMLKGHFQPLLIASIILFVIAALGGLTLFSFDWRAKPIPKALAVLHPLLAFTAFLLLVIYILP</sequence>
<dbReference type="PATRIC" id="fig|45070.6.peg.2122"/>
<comment type="caution">
    <text evidence="2">The sequence shown here is derived from an EMBL/GenBank/DDBJ whole genome shotgun (WGS) entry which is preliminary data.</text>
</comment>
<evidence type="ECO:0008006" key="4">
    <source>
        <dbReference type="Google" id="ProtNLM"/>
    </source>
</evidence>
<dbReference type="OrthoDB" id="5574397at2"/>
<keyword evidence="1" id="KW-1133">Transmembrane helix</keyword>
<gene>
    <name evidence="2" type="ORF">Lnau_2014</name>
</gene>
<keyword evidence="1" id="KW-0472">Membrane</keyword>
<evidence type="ECO:0000313" key="3">
    <source>
        <dbReference type="Proteomes" id="UP000054725"/>
    </source>
</evidence>
<feature type="transmembrane region" description="Helical" evidence="1">
    <location>
        <begin position="93"/>
        <end position="112"/>
    </location>
</feature>
<dbReference type="AlphaFoldDB" id="A0A0W0WP04"/>
<proteinExistence type="predicted"/>
<feature type="transmembrane region" description="Helical" evidence="1">
    <location>
        <begin position="60"/>
        <end position="81"/>
    </location>
</feature>
<evidence type="ECO:0000256" key="1">
    <source>
        <dbReference type="SAM" id="Phobius"/>
    </source>
</evidence>
<accession>A0A0W0WP04</accession>
<keyword evidence="1" id="KW-0812">Transmembrane</keyword>
<feature type="transmembrane region" description="Helical" evidence="1">
    <location>
        <begin position="35"/>
        <end position="53"/>
    </location>
</feature>
<organism evidence="2 3">
    <name type="scientific">Legionella nautarum</name>
    <dbReference type="NCBI Taxonomy" id="45070"/>
    <lineage>
        <taxon>Bacteria</taxon>
        <taxon>Pseudomonadati</taxon>
        <taxon>Pseudomonadota</taxon>
        <taxon>Gammaproteobacteria</taxon>
        <taxon>Legionellales</taxon>
        <taxon>Legionellaceae</taxon>
        <taxon>Legionella</taxon>
    </lineage>
</organism>
<keyword evidence="3" id="KW-1185">Reference proteome</keyword>
<protein>
    <recommendedName>
        <fullName evidence="4">Transmembrane protein</fullName>
    </recommendedName>
</protein>